<dbReference type="Proteomes" id="UP000784294">
    <property type="component" value="Unassembled WGS sequence"/>
</dbReference>
<gene>
    <name evidence="1" type="ORF">PXEA_LOCUS10106</name>
</gene>
<accession>A0A3S5FD51</accession>
<dbReference type="AlphaFoldDB" id="A0A3S5FD51"/>
<reference evidence="1" key="1">
    <citation type="submission" date="2018-11" db="EMBL/GenBank/DDBJ databases">
        <authorList>
            <consortium name="Pathogen Informatics"/>
        </authorList>
    </citation>
    <scope>NUCLEOTIDE SEQUENCE</scope>
</reference>
<protein>
    <submittedName>
        <fullName evidence="1">Uncharacterized protein</fullName>
    </submittedName>
</protein>
<keyword evidence="2" id="KW-1185">Reference proteome</keyword>
<organism evidence="1 2">
    <name type="scientific">Protopolystoma xenopodis</name>
    <dbReference type="NCBI Taxonomy" id="117903"/>
    <lineage>
        <taxon>Eukaryota</taxon>
        <taxon>Metazoa</taxon>
        <taxon>Spiralia</taxon>
        <taxon>Lophotrochozoa</taxon>
        <taxon>Platyhelminthes</taxon>
        <taxon>Monogenea</taxon>
        <taxon>Polyopisthocotylea</taxon>
        <taxon>Polystomatidea</taxon>
        <taxon>Polystomatidae</taxon>
        <taxon>Protopolystoma</taxon>
    </lineage>
</organism>
<comment type="caution">
    <text evidence="1">The sequence shown here is derived from an EMBL/GenBank/DDBJ whole genome shotgun (WGS) entry which is preliminary data.</text>
</comment>
<dbReference type="EMBL" id="CAAALY010029424">
    <property type="protein sequence ID" value="VEL16666.1"/>
    <property type="molecule type" value="Genomic_DNA"/>
</dbReference>
<name>A0A3S5FD51_9PLAT</name>
<evidence type="ECO:0000313" key="2">
    <source>
        <dbReference type="Proteomes" id="UP000784294"/>
    </source>
</evidence>
<sequence>MSTPPKFQLTLVFRLTLSPIRAQSEMAHLDNNKSIWQVMYISFSLSDAQAACDYVEKQHPVKAIIEADMDMVTLLITASQRCASDNRRLGRVEQNAGGPVVLVSVGLGRVRMVTSWQLTVCNSFSSVPSHRFSTRLDCWLHLVNRPKKVAANSVEIVCKWRWTLIIVVGLAHLLPHGSPQPIPTPSISAHWTSSHIPPCPVACSLPPSPHISRHLLTSIEDTP</sequence>
<evidence type="ECO:0000313" key="1">
    <source>
        <dbReference type="EMBL" id="VEL16666.1"/>
    </source>
</evidence>
<proteinExistence type="predicted"/>